<evidence type="ECO:0000256" key="2">
    <source>
        <dbReference type="ARBA" id="ARBA00022723"/>
    </source>
</evidence>
<feature type="chain" id="PRO_5033432543" evidence="5">
    <location>
        <begin position="28"/>
        <end position="157"/>
    </location>
</feature>
<accession>A0A450UCU1</accession>
<evidence type="ECO:0000313" key="8">
    <source>
        <dbReference type="EMBL" id="VFJ90219.1"/>
    </source>
</evidence>
<organism evidence="8">
    <name type="scientific">Candidatus Kentrum sp. LFY</name>
    <dbReference type="NCBI Taxonomy" id="2126342"/>
    <lineage>
        <taxon>Bacteria</taxon>
        <taxon>Pseudomonadati</taxon>
        <taxon>Pseudomonadota</taxon>
        <taxon>Gammaproteobacteria</taxon>
        <taxon>Candidatus Kentrum</taxon>
    </lineage>
</organism>
<dbReference type="Pfam" id="PF00034">
    <property type="entry name" value="Cytochrom_C"/>
    <property type="match status" value="1"/>
</dbReference>
<evidence type="ECO:0000313" key="9">
    <source>
        <dbReference type="EMBL" id="VFK19021.1"/>
    </source>
</evidence>
<dbReference type="InterPro" id="IPR009056">
    <property type="entry name" value="Cyt_c-like_dom"/>
</dbReference>
<feature type="signal peptide" evidence="5">
    <location>
        <begin position="1"/>
        <end position="27"/>
    </location>
</feature>
<evidence type="ECO:0000313" key="7">
    <source>
        <dbReference type="EMBL" id="VFJ89586.1"/>
    </source>
</evidence>
<dbReference type="PROSITE" id="PS51007">
    <property type="entry name" value="CYTC"/>
    <property type="match status" value="1"/>
</dbReference>
<evidence type="ECO:0000256" key="1">
    <source>
        <dbReference type="ARBA" id="ARBA00022617"/>
    </source>
</evidence>
<dbReference type="GO" id="GO:0020037">
    <property type="term" value="F:heme binding"/>
    <property type="evidence" value="ECO:0007669"/>
    <property type="project" value="InterPro"/>
</dbReference>
<dbReference type="EMBL" id="CAADFH010000008">
    <property type="protein sequence ID" value="VFJ89586.1"/>
    <property type="molecule type" value="Genomic_DNA"/>
</dbReference>
<keyword evidence="1 4" id="KW-0349">Heme</keyword>
<dbReference type="InterPro" id="IPR036909">
    <property type="entry name" value="Cyt_c-like_dom_sf"/>
</dbReference>
<dbReference type="SUPFAM" id="SSF46626">
    <property type="entry name" value="Cytochrome c"/>
    <property type="match status" value="1"/>
</dbReference>
<dbReference type="AlphaFoldDB" id="A0A450UCU1"/>
<dbReference type="InterPro" id="IPR030999">
    <property type="entry name" value="Thiosulf_SoxX"/>
</dbReference>
<sequence length="157" mass="17315">MMNQHSLFGLFACGLLFIGGALPQALAEEPPEEMIDYEVVGIGIPESLIGRSGDPDKGRKLAIQRKKGNCLACHRMPIPEEDDHGTVAPDLAHVASRLTIPQLRLRVVDSKRINPATMMPSFYRIDGLHRVAEKFKGKPILTAEEVEDVIAYLTTLK</sequence>
<name>A0A450UCU1_9GAMM</name>
<feature type="domain" description="Cytochrome c" evidence="6">
    <location>
        <begin position="53"/>
        <end position="157"/>
    </location>
</feature>
<evidence type="ECO:0000259" key="6">
    <source>
        <dbReference type="PROSITE" id="PS51007"/>
    </source>
</evidence>
<keyword evidence="2 4" id="KW-0479">Metal-binding</keyword>
<protein>
    <submittedName>
        <fullName evidence="8">Sulfur-oxidizing protein SoxX</fullName>
    </submittedName>
</protein>
<reference evidence="8" key="1">
    <citation type="submission" date="2019-02" db="EMBL/GenBank/DDBJ databases">
        <authorList>
            <person name="Gruber-Vodicka R. H."/>
            <person name="Seah K. B. B."/>
        </authorList>
    </citation>
    <scope>NUCLEOTIDE SEQUENCE</scope>
    <source>
        <strain evidence="9">BECK_BY7</strain>
        <strain evidence="7">BECK_M6</strain>
        <strain evidence="8">BECK_M7</strain>
    </source>
</reference>
<dbReference type="GO" id="GO:0046872">
    <property type="term" value="F:metal ion binding"/>
    <property type="evidence" value="ECO:0007669"/>
    <property type="project" value="UniProtKB-KW"/>
</dbReference>
<gene>
    <name evidence="7" type="ORF">BECKLFY1418A_GA0070994_100825</name>
    <name evidence="8" type="ORF">BECKLFY1418B_GA0070995_10198</name>
    <name evidence="9" type="ORF">BECKLFY1418C_GA0070996_105214</name>
</gene>
<evidence type="ECO:0000256" key="5">
    <source>
        <dbReference type="SAM" id="SignalP"/>
    </source>
</evidence>
<evidence type="ECO:0000256" key="4">
    <source>
        <dbReference type="PROSITE-ProRule" id="PRU00433"/>
    </source>
</evidence>
<keyword evidence="3 4" id="KW-0408">Iron</keyword>
<evidence type="ECO:0000256" key="3">
    <source>
        <dbReference type="ARBA" id="ARBA00023004"/>
    </source>
</evidence>
<dbReference type="Gene3D" id="1.10.760.10">
    <property type="entry name" value="Cytochrome c-like domain"/>
    <property type="match status" value="1"/>
</dbReference>
<dbReference type="GO" id="GO:0009055">
    <property type="term" value="F:electron transfer activity"/>
    <property type="evidence" value="ECO:0007669"/>
    <property type="project" value="InterPro"/>
</dbReference>
<dbReference type="EMBL" id="CAADFF010000019">
    <property type="protein sequence ID" value="VFJ90219.1"/>
    <property type="molecule type" value="Genomic_DNA"/>
</dbReference>
<keyword evidence="5" id="KW-0732">Signal</keyword>
<dbReference type="NCBIfam" id="TIGR04485">
    <property type="entry name" value="thiosulf_SoxX"/>
    <property type="match status" value="1"/>
</dbReference>
<dbReference type="EMBL" id="CAADFN010000052">
    <property type="protein sequence ID" value="VFK19021.1"/>
    <property type="molecule type" value="Genomic_DNA"/>
</dbReference>
<proteinExistence type="predicted"/>